<feature type="domain" description="RNA polymerase sigma factor 70 region 4 type 2" evidence="6">
    <location>
        <begin position="125"/>
        <end position="174"/>
    </location>
</feature>
<dbReference type="SUPFAM" id="SSF88659">
    <property type="entry name" value="Sigma3 and sigma4 domains of RNA polymerase sigma factors"/>
    <property type="match status" value="1"/>
</dbReference>
<dbReference type="InterPro" id="IPR013325">
    <property type="entry name" value="RNA_pol_sigma_r2"/>
</dbReference>
<dbReference type="InterPro" id="IPR013324">
    <property type="entry name" value="RNA_pol_sigma_r3/r4-like"/>
</dbReference>
<dbReference type="RefSeq" id="WP_377563931.1">
    <property type="nucleotide sequence ID" value="NZ_JBHTJZ010000011.1"/>
</dbReference>
<evidence type="ECO:0000256" key="1">
    <source>
        <dbReference type="ARBA" id="ARBA00010641"/>
    </source>
</evidence>
<comment type="caution">
    <text evidence="7">The sequence shown here is derived from an EMBL/GenBank/DDBJ whole genome shotgun (WGS) entry which is preliminary data.</text>
</comment>
<keyword evidence="8" id="KW-1185">Reference proteome</keyword>
<dbReference type="NCBIfam" id="TIGR02937">
    <property type="entry name" value="sigma70-ECF"/>
    <property type="match status" value="1"/>
</dbReference>
<organism evidence="7 8">
    <name type="scientific">Paenibacillus chungangensis</name>
    <dbReference type="NCBI Taxonomy" id="696535"/>
    <lineage>
        <taxon>Bacteria</taxon>
        <taxon>Bacillati</taxon>
        <taxon>Bacillota</taxon>
        <taxon>Bacilli</taxon>
        <taxon>Bacillales</taxon>
        <taxon>Paenibacillaceae</taxon>
        <taxon>Paenibacillus</taxon>
    </lineage>
</organism>
<dbReference type="Pfam" id="PF04542">
    <property type="entry name" value="Sigma70_r2"/>
    <property type="match status" value="1"/>
</dbReference>
<dbReference type="Gene3D" id="1.10.10.10">
    <property type="entry name" value="Winged helix-like DNA-binding domain superfamily/Winged helix DNA-binding domain"/>
    <property type="match status" value="1"/>
</dbReference>
<accession>A0ABW3HQ68</accession>
<dbReference type="InterPro" id="IPR014284">
    <property type="entry name" value="RNA_pol_sigma-70_dom"/>
</dbReference>
<evidence type="ECO:0000256" key="3">
    <source>
        <dbReference type="ARBA" id="ARBA00023082"/>
    </source>
</evidence>
<evidence type="ECO:0000259" key="5">
    <source>
        <dbReference type="Pfam" id="PF04542"/>
    </source>
</evidence>
<evidence type="ECO:0000313" key="8">
    <source>
        <dbReference type="Proteomes" id="UP001596989"/>
    </source>
</evidence>
<dbReference type="InterPro" id="IPR039425">
    <property type="entry name" value="RNA_pol_sigma-70-like"/>
</dbReference>
<protein>
    <submittedName>
        <fullName evidence="7">RNA polymerase sigma factor</fullName>
    </submittedName>
</protein>
<comment type="similarity">
    <text evidence="1">Belongs to the sigma-70 factor family. ECF subfamily.</text>
</comment>
<dbReference type="Gene3D" id="1.10.1740.10">
    <property type="match status" value="1"/>
</dbReference>
<dbReference type="InterPro" id="IPR036388">
    <property type="entry name" value="WH-like_DNA-bd_sf"/>
</dbReference>
<dbReference type="Pfam" id="PF08281">
    <property type="entry name" value="Sigma70_r4_2"/>
    <property type="match status" value="1"/>
</dbReference>
<dbReference type="PANTHER" id="PTHR43133:SF46">
    <property type="entry name" value="RNA POLYMERASE SIGMA-70 FACTOR ECF SUBFAMILY"/>
    <property type="match status" value="1"/>
</dbReference>
<keyword evidence="3" id="KW-0731">Sigma factor</keyword>
<dbReference type="InterPro" id="IPR007627">
    <property type="entry name" value="RNA_pol_sigma70_r2"/>
</dbReference>
<evidence type="ECO:0000256" key="2">
    <source>
        <dbReference type="ARBA" id="ARBA00023015"/>
    </source>
</evidence>
<evidence type="ECO:0000313" key="7">
    <source>
        <dbReference type="EMBL" id="MFD0959699.1"/>
    </source>
</evidence>
<sequence length="186" mass="21569">MEKHYLQFLASGYDRGAVLEELMSEYGNDVWSFAYFLTKRRDAADDIAQEVFLAVYKRMYTFRGESSLKGWILTITRNKALNYLKGSFIRKVVLGTDWQKKKEMEPSSASAEQVALDRETSRHVWEQVMRLPLKHREVVVLAFHYELSMAEIAASLQVSEGTVKSRLHRAKRKMEALLKQSEKEGI</sequence>
<dbReference type="EMBL" id="JBHTJZ010000011">
    <property type="protein sequence ID" value="MFD0959699.1"/>
    <property type="molecule type" value="Genomic_DNA"/>
</dbReference>
<dbReference type="SUPFAM" id="SSF88946">
    <property type="entry name" value="Sigma2 domain of RNA polymerase sigma factors"/>
    <property type="match status" value="1"/>
</dbReference>
<evidence type="ECO:0000259" key="6">
    <source>
        <dbReference type="Pfam" id="PF08281"/>
    </source>
</evidence>
<dbReference type="PANTHER" id="PTHR43133">
    <property type="entry name" value="RNA POLYMERASE ECF-TYPE SIGMA FACTO"/>
    <property type="match status" value="1"/>
</dbReference>
<dbReference type="Proteomes" id="UP001596989">
    <property type="component" value="Unassembled WGS sequence"/>
</dbReference>
<keyword evidence="4" id="KW-0804">Transcription</keyword>
<dbReference type="InterPro" id="IPR013249">
    <property type="entry name" value="RNA_pol_sigma70_r4_t2"/>
</dbReference>
<keyword evidence="2" id="KW-0805">Transcription regulation</keyword>
<feature type="domain" description="RNA polymerase sigma-70 region 2" evidence="5">
    <location>
        <begin position="22"/>
        <end position="85"/>
    </location>
</feature>
<dbReference type="CDD" id="cd06171">
    <property type="entry name" value="Sigma70_r4"/>
    <property type="match status" value="1"/>
</dbReference>
<proteinExistence type="inferred from homology"/>
<gene>
    <name evidence="7" type="ORF">ACFQ2I_09880</name>
</gene>
<reference evidence="8" key="1">
    <citation type="journal article" date="2019" name="Int. J. Syst. Evol. Microbiol.">
        <title>The Global Catalogue of Microorganisms (GCM) 10K type strain sequencing project: providing services to taxonomists for standard genome sequencing and annotation.</title>
        <authorList>
            <consortium name="The Broad Institute Genomics Platform"/>
            <consortium name="The Broad Institute Genome Sequencing Center for Infectious Disease"/>
            <person name="Wu L."/>
            <person name="Ma J."/>
        </authorList>
    </citation>
    <scope>NUCLEOTIDE SEQUENCE [LARGE SCALE GENOMIC DNA]</scope>
    <source>
        <strain evidence="8">CCUG 59129</strain>
    </source>
</reference>
<name>A0ABW3HQ68_9BACL</name>
<evidence type="ECO:0000256" key="4">
    <source>
        <dbReference type="ARBA" id="ARBA00023163"/>
    </source>
</evidence>